<sequence length="195" mass="23537">MIIDNMIKLQQRLNEPFKGMQDIKMLKNLKAAVKNELFTIYNKQPNKEEWLSREIISFNKKINILVGENKELNEIYYKADSRFDFVNNYLQESEYQFDLTVLMMEEFNKIKPDNYNKIVFFSFASYFISNLRKDDKIILLVEDLIMFYYSNPNPDLIDRTIVFELQGFIHARFADMELHEIKKRNNLIEKFILED</sequence>
<protein>
    <submittedName>
        <fullName evidence="1">Uncharacterized protein</fullName>
    </submittedName>
</protein>
<gene>
    <name evidence="1" type="ORF">SGQ83_00100</name>
</gene>
<keyword evidence="2" id="KW-1185">Reference proteome</keyword>
<accession>A0ABU4R7G5</accession>
<comment type="caution">
    <text evidence="1">The sequence shown here is derived from an EMBL/GenBank/DDBJ whole genome shotgun (WGS) entry which is preliminary data.</text>
</comment>
<name>A0ABU4R7G5_9FLAO</name>
<evidence type="ECO:0000313" key="1">
    <source>
        <dbReference type="EMBL" id="MDX6187738.1"/>
    </source>
</evidence>
<reference evidence="1 2" key="1">
    <citation type="submission" date="2023-11" db="EMBL/GenBank/DDBJ databases">
        <title>Unpublished Manusciprt.</title>
        <authorList>
            <person name="Saticioglu I.B."/>
            <person name="Ay H."/>
            <person name="Ajmi N."/>
            <person name="Altun S."/>
            <person name="Duman M."/>
        </authorList>
    </citation>
    <scope>NUCLEOTIDE SEQUENCE [LARGE SCALE GENOMIC DNA]</scope>
    <source>
        <strain evidence="1 2">Fl-318</strain>
    </source>
</reference>
<organism evidence="1 2">
    <name type="scientific">Flavobacterium cupriresistens</name>
    <dbReference type="NCBI Taxonomy" id="2893885"/>
    <lineage>
        <taxon>Bacteria</taxon>
        <taxon>Pseudomonadati</taxon>
        <taxon>Bacteroidota</taxon>
        <taxon>Flavobacteriia</taxon>
        <taxon>Flavobacteriales</taxon>
        <taxon>Flavobacteriaceae</taxon>
        <taxon>Flavobacterium</taxon>
    </lineage>
</organism>
<proteinExistence type="predicted"/>
<dbReference type="RefSeq" id="WP_230002802.1">
    <property type="nucleotide sequence ID" value="NZ_CP087134.1"/>
</dbReference>
<dbReference type="EMBL" id="JAWXVI010000001">
    <property type="protein sequence ID" value="MDX6187738.1"/>
    <property type="molecule type" value="Genomic_DNA"/>
</dbReference>
<dbReference type="Proteomes" id="UP001273350">
    <property type="component" value="Unassembled WGS sequence"/>
</dbReference>
<evidence type="ECO:0000313" key="2">
    <source>
        <dbReference type="Proteomes" id="UP001273350"/>
    </source>
</evidence>